<evidence type="ECO:0000256" key="1">
    <source>
        <dbReference type="ARBA" id="ARBA00004308"/>
    </source>
</evidence>
<dbReference type="InterPro" id="IPR002013">
    <property type="entry name" value="SAC_dom"/>
</dbReference>
<feature type="region of interest" description="Disordered" evidence="4">
    <location>
        <begin position="304"/>
        <end position="336"/>
    </location>
</feature>
<feature type="region of interest" description="Disordered" evidence="4">
    <location>
        <begin position="792"/>
        <end position="820"/>
    </location>
</feature>
<evidence type="ECO:0000256" key="2">
    <source>
        <dbReference type="ARBA" id="ARBA00022801"/>
    </source>
</evidence>
<dbReference type="GO" id="GO:0046856">
    <property type="term" value="P:phosphatidylinositol dephosphorylation"/>
    <property type="evidence" value="ECO:0007669"/>
    <property type="project" value="InterPro"/>
</dbReference>
<keyword evidence="2" id="KW-0378">Hydrolase</keyword>
<keyword evidence="3" id="KW-0472">Membrane</keyword>
<keyword evidence="7" id="KW-1185">Reference proteome</keyword>
<dbReference type="Proteomes" id="UP001159428">
    <property type="component" value="Unassembled WGS sequence"/>
</dbReference>
<accession>A0AAU9VSN5</accession>
<dbReference type="InterPro" id="IPR043573">
    <property type="entry name" value="Fig4-like"/>
</dbReference>
<evidence type="ECO:0000313" key="6">
    <source>
        <dbReference type="EMBL" id="CAH3035255.1"/>
    </source>
</evidence>
<feature type="region of interest" description="Disordered" evidence="4">
    <location>
        <begin position="856"/>
        <end position="911"/>
    </location>
</feature>
<comment type="caution">
    <text evidence="6">The sequence shown here is derived from an EMBL/GenBank/DDBJ whole genome shotgun (WGS) entry which is preliminary data.</text>
</comment>
<feature type="region of interest" description="Disordered" evidence="4">
    <location>
        <begin position="224"/>
        <end position="255"/>
    </location>
</feature>
<dbReference type="AlphaFoldDB" id="A0AAU9VSN5"/>
<gene>
    <name evidence="6" type="ORF">PMEA_00016923</name>
</gene>
<evidence type="ECO:0000313" key="7">
    <source>
        <dbReference type="Proteomes" id="UP001159428"/>
    </source>
</evidence>
<organism evidence="6 7">
    <name type="scientific">Pocillopora meandrina</name>
    <dbReference type="NCBI Taxonomy" id="46732"/>
    <lineage>
        <taxon>Eukaryota</taxon>
        <taxon>Metazoa</taxon>
        <taxon>Cnidaria</taxon>
        <taxon>Anthozoa</taxon>
        <taxon>Hexacorallia</taxon>
        <taxon>Scleractinia</taxon>
        <taxon>Astrocoeniina</taxon>
        <taxon>Pocilloporidae</taxon>
        <taxon>Pocillopora</taxon>
    </lineage>
</organism>
<comment type="subcellular location">
    <subcellularLocation>
        <location evidence="1">Endomembrane system</location>
    </subcellularLocation>
</comment>
<dbReference type="PROSITE" id="PS50275">
    <property type="entry name" value="SAC"/>
    <property type="match status" value="1"/>
</dbReference>
<evidence type="ECO:0000256" key="3">
    <source>
        <dbReference type="ARBA" id="ARBA00023136"/>
    </source>
</evidence>
<dbReference type="PANTHER" id="PTHR45738:SF5">
    <property type="entry name" value="POLYPHOSPHOINOSITIDE PHOSPHATASE"/>
    <property type="match status" value="1"/>
</dbReference>
<feature type="compositionally biased region" description="Polar residues" evidence="4">
    <location>
        <begin position="306"/>
        <end position="329"/>
    </location>
</feature>
<dbReference type="Pfam" id="PF02383">
    <property type="entry name" value="Syja_N"/>
    <property type="match status" value="2"/>
</dbReference>
<protein>
    <recommendedName>
        <fullName evidence="5">SAC domain-containing protein</fullName>
    </recommendedName>
</protein>
<feature type="compositionally biased region" description="Basic and acidic residues" evidence="4">
    <location>
        <begin position="805"/>
        <end position="820"/>
    </location>
</feature>
<reference evidence="6 7" key="1">
    <citation type="submission" date="2022-05" db="EMBL/GenBank/DDBJ databases">
        <authorList>
            <consortium name="Genoscope - CEA"/>
            <person name="William W."/>
        </authorList>
    </citation>
    <scope>NUCLEOTIDE SEQUENCE [LARGE SCALE GENOMIC DNA]</scope>
</reference>
<evidence type="ECO:0000259" key="5">
    <source>
        <dbReference type="PROSITE" id="PS50275"/>
    </source>
</evidence>
<feature type="compositionally biased region" description="Basic and acidic residues" evidence="4">
    <location>
        <begin position="238"/>
        <end position="255"/>
    </location>
</feature>
<feature type="domain" description="SAC" evidence="5">
    <location>
        <begin position="157"/>
        <end position="694"/>
    </location>
</feature>
<evidence type="ECO:0000256" key="4">
    <source>
        <dbReference type="SAM" id="MobiDB-lite"/>
    </source>
</evidence>
<feature type="compositionally biased region" description="Acidic residues" evidence="4">
    <location>
        <begin position="898"/>
        <end position="910"/>
    </location>
</feature>
<dbReference type="GO" id="GO:0012505">
    <property type="term" value="C:endomembrane system"/>
    <property type="evidence" value="ECO:0007669"/>
    <property type="project" value="UniProtKB-SubCell"/>
</dbReference>
<dbReference type="EMBL" id="CALNXJ010000003">
    <property type="protein sequence ID" value="CAH3035255.1"/>
    <property type="molecule type" value="Genomic_DNA"/>
</dbReference>
<name>A0AAU9VSN5_9CNID</name>
<sequence>MADLYSICCTQRIVLYETKARFFLVGSNNAETRFRVLKIDRTEPYELVFFDDKVEYNQRQIKDLLSMINAGNLPNKNKPHESSNKGLHRSISAYGIVGFVRFLEGYYIILITERRKQAEIGGHSIYKIEDTKLIPIANELVRQKFQHPDESKYVKIFQNVDLSSNFYFSYSYDLTHNLQRQMAPIINPPAYSSTAHSWQAWGLCPHLDKETTQDACALLVVPEGTKDKSDPQNANENGTHDQALDGSKETGERASDVQIQNNDGITEQSGNFETSDTVISSACDQRSEITEVGTTKQDFSADHVVASSSKEIQSSPKKQGQATDSTQKQELARDSCVSKDERKVPFCPDCEKLRQQRERPFLSKSKSCSKFVWNRYLLKGFEGAVHSDWILHIVNGFVGQSDICVYGRPIYVTLIARRSKEFAGTRFLKRGANDEGNVANEVETEQIVHDASVLSFKSGRFTSYVQLRGSVPSFWSQDVRQVMVPKPQIIVDRADPFCSAAGQHFNQLLRRFGSPVVILNLVKKRERKRHEQILSEELERAVTYLNQFLPLQHAIIYKAWDMARYNKSKDCNVMEKLTVIADEVFKSTGFFHSGQELYCNQIRKDSRFNGMCGTGYSDDCLGREQNGVLRTNCVDCLDRTNTAQFMVGKCALGFQLHALGVIDKPFLQFDSDAVRILEDLYEAHGDTLALQYGGSQLVHGIRTYRKVSPFTSHSRDIMQTVSRYYSNAFTDADKQQAMNLFLGIFSPQQEKHKIWELPSDYYLHHNTTWDLRASKNRKSYTKWWDQAVVNSLPHPTPDETPLEDAGNKEQREDPWQYSDSADHESVDMFSEYYHPDNLTVLETVYPHRMQKSCRDFMPPTAHNHSPFVVRAPAKSPGRRSVPTRRAVGAAPEPLSVEDSTDDGSSSDDDSSAISVLERINSTSTCVVSFQELLPSMQDIYGVGLKEPKDRSMEAYQRFVQFGKTSLPDKENPGVKHIHYNWEAHKPFASDCNHKVRLPTVDRPSEALYTAYVHAGQNGRFWTSPVSVDVYRKYVSKNYQ</sequence>
<dbReference type="GO" id="GO:0043813">
    <property type="term" value="F:phosphatidylinositol-3,5-bisphosphate 5-phosphatase activity"/>
    <property type="evidence" value="ECO:0007669"/>
    <property type="project" value="InterPro"/>
</dbReference>
<dbReference type="PANTHER" id="PTHR45738">
    <property type="entry name" value="POLYPHOSPHOINOSITIDE PHOSPHATASE"/>
    <property type="match status" value="1"/>
</dbReference>
<proteinExistence type="predicted"/>